<dbReference type="Proteomes" id="UP000189681">
    <property type="component" value="Unassembled WGS sequence"/>
</dbReference>
<name>A0A1V4AU68_9BACT</name>
<protein>
    <submittedName>
        <fullName evidence="1">Uncharacterized protein</fullName>
    </submittedName>
</protein>
<comment type="caution">
    <text evidence="1">The sequence shown here is derived from an EMBL/GenBank/DDBJ whole genome shotgun (WGS) entry which is preliminary data.</text>
</comment>
<sequence length="70" mass="7779">MTTMKPDNTPEAITPEEKAKKLGISVEQFRKLEPGLADAKLKGKFGICQWKLDTLLNNLDSKGRVDICFG</sequence>
<evidence type="ECO:0000313" key="2">
    <source>
        <dbReference type="Proteomes" id="UP000189681"/>
    </source>
</evidence>
<reference evidence="1 2" key="1">
    <citation type="journal article" date="2017" name="Water Res.">
        <title>Discovery and metagenomic analysis of an anammox bacterial enrichment related to Candidatus "Brocadia caroliniensis" in a full-scale glycerol-fed nitritation-denitritation separate centrate treatment process.</title>
        <authorList>
            <person name="Park H."/>
            <person name="Brotto A.C."/>
            <person name="van Loosdrecht M.C."/>
            <person name="Chandran K."/>
        </authorList>
    </citation>
    <scope>NUCLEOTIDE SEQUENCE [LARGE SCALE GENOMIC DNA]</scope>
    <source>
        <strain evidence="1">26THWARD</strain>
    </source>
</reference>
<proteinExistence type="predicted"/>
<dbReference type="AlphaFoldDB" id="A0A1V4AU68"/>
<dbReference type="EMBL" id="AYTS01000067">
    <property type="protein sequence ID" value="OOP56665.1"/>
    <property type="molecule type" value="Genomic_DNA"/>
</dbReference>
<organism evidence="1 2">
    <name type="scientific">Candidatus Brocadia carolinensis</name>
    <dbReference type="NCBI Taxonomy" id="1004156"/>
    <lineage>
        <taxon>Bacteria</taxon>
        <taxon>Pseudomonadati</taxon>
        <taxon>Planctomycetota</taxon>
        <taxon>Candidatus Brocadiia</taxon>
        <taxon>Candidatus Brocadiales</taxon>
        <taxon>Candidatus Brocadiaceae</taxon>
        <taxon>Candidatus Brocadia</taxon>
    </lineage>
</organism>
<gene>
    <name evidence="1" type="ORF">AYP45_07825</name>
</gene>
<accession>A0A1V4AU68</accession>
<evidence type="ECO:0000313" key="1">
    <source>
        <dbReference type="EMBL" id="OOP56665.1"/>
    </source>
</evidence>